<protein>
    <recommendedName>
        <fullName evidence="7">60S acidic ribosomal protein P1</fullName>
    </recommendedName>
</protein>
<dbReference type="AlphaFoldDB" id="A0A8S1L7Y2"/>
<evidence type="ECO:0000313" key="6">
    <source>
        <dbReference type="Proteomes" id="UP000688137"/>
    </source>
</evidence>
<dbReference type="EMBL" id="CAJJDM010000032">
    <property type="protein sequence ID" value="CAD8062335.1"/>
    <property type="molecule type" value="Genomic_DNA"/>
</dbReference>
<evidence type="ECO:0000256" key="4">
    <source>
        <dbReference type="SAM" id="MobiDB-lite"/>
    </source>
</evidence>
<dbReference type="HAMAP" id="MF_01478">
    <property type="entry name" value="Ribosomal_L12_arch"/>
    <property type="match status" value="1"/>
</dbReference>
<dbReference type="PANTHER" id="PTHR45696">
    <property type="entry name" value="60S ACIDIC RIBOSOMAL PROTEIN P1"/>
    <property type="match status" value="1"/>
</dbReference>
<accession>A0A8S1L7Y2</accession>
<dbReference type="InterPro" id="IPR027534">
    <property type="entry name" value="Ribosomal_P1/P2"/>
</dbReference>
<dbReference type="GO" id="GO:0006414">
    <property type="term" value="P:translational elongation"/>
    <property type="evidence" value="ECO:0007669"/>
    <property type="project" value="InterPro"/>
</dbReference>
<organism evidence="5 6">
    <name type="scientific">Paramecium primaurelia</name>
    <dbReference type="NCBI Taxonomy" id="5886"/>
    <lineage>
        <taxon>Eukaryota</taxon>
        <taxon>Sar</taxon>
        <taxon>Alveolata</taxon>
        <taxon>Ciliophora</taxon>
        <taxon>Intramacronucleata</taxon>
        <taxon>Oligohymenophorea</taxon>
        <taxon>Peniculida</taxon>
        <taxon>Parameciidae</taxon>
        <taxon>Paramecium</taxon>
    </lineage>
</organism>
<dbReference type="GO" id="GO:0043021">
    <property type="term" value="F:ribonucleoprotein complex binding"/>
    <property type="evidence" value="ECO:0007669"/>
    <property type="project" value="TreeGrafter"/>
</dbReference>
<evidence type="ECO:0008006" key="7">
    <source>
        <dbReference type="Google" id="ProtNLM"/>
    </source>
</evidence>
<feature type="compositionally biased region" description="Low complexity" evidence="4">
    <location>
        <begin position="81"/>
        <end position="94"/>
    </location>
</feature>
<dbReference type="OMA" id="NVWADVY"/>
<dbReference type="GO" id="GO:0003735">
    <property type="term" value="F:structural constituent of ribosome"/>
    <property type="evidence" value="ECO:0007669"/>
    <property type="project" value="InterPro"/>
</dbReference>
<dbReference type="GO" id="GO:0022625">
    <property type="term" value="C:cytosolic large ribosomal subunit"/>
    <property type="evidence" value="ECO:0007669"/>
    <property type="project" value="TreeGrafter"/>
</dbReference>
<keyword evidence="3" id="KW-0687">Ribonucleoprotein</keyword>
<dbReference type="Pfam" id="PF00428">
    <property type="entry name" value="Ribosomal_60s"/>
    <property type="match status" value="1"/>
</dbReference>
<dbReference type="PANTHER" id="PTHR45696:SF10">
    <property type="entry name" value="LARGE RIBOSOMAL SUBUNIT PROTEIN P1"/>
    <property type="match status" value="1"/>
</dbReference>
<reference evidence="5" key="1">
    <citation type="submission" date="2021-01" db="EMBL/GenBank/DDBJ databases">
        <authorList>
            <consortium name="Genoscope - CEA"/>
            <person name="William W."/>
        </authorList>
    </citation>
    <scope>NUCLEOTIDE SEQUENCE</scope>
</reference>
<proteinExistence type="inferred from homology"/>
<comment type="caution">
    <text evidence="5">The sequence shown here is derived from an EMBL/GenBank/DDBJ whole genome shotgun (WGS) entry which is preliminary data.</text>
</comment>
<feature type="compositionally biased region" description="Basic and acidic residues" evidence="4">
    <location>
        <begin position="95"/>
        <end position="109"/>
    </location>
</feature>
<evidence type="ECO:0000256" key="3">
    <source>
        <dbReference type="ARBA" id="ARBA00023274"/>
    </source>
</evidence>
<dbReference type="GO" id="GO:0002181">
    <property type="term" value="P:cytoplasmic translation"/>
    <property type="evidence" value="ECO:0007669"/>
    <property type="project" value="TreeGrafter"/>
</dbReference>
<dbReference type="CDD" id="cd05831">
    <property type="entry name" value="Ribosomal_P1"/>
    <property type="match status" value="1"/>
</dbReference>
<evidence type="ECO:0000256" key="2">
    <source>
        <dbReference type="ARBA" id="ARBA00022980"/>
    </source>
</evidence>
<comment type="similarity">
    <text evidence="1">Belongs to the eukaryotic ribosomal protein P1/P2 family.</text>
</comment>
<feature type="region of interest" description="Disordered" evidence="4">
    <location>
        <begin position="72"/>
        <end position="122"/>
    </location>
</feature>
<dbReference type="Proteomes" id="UP000688137">
    <property type="component" value="Unassembled WGS sequence"/>
</dbReference>
<dbReference type="FunFam" id="1.10.10.1410:FF:000002">
    <property type="entry name" value="60S acidic ribosomal protein P2"/>
    <property type="match status" value="1"/>
</dbReference>
<keyword evidence="2" id="KW-0689">Ribosomal protein</keyword>
<sequence>MAKAAKDTRPIADQATSEAACTYAALILYEDNQDIDATKLAKIVKAANLRIEPIWTKVFEKALKGKKIGDLLHGNSGNAGGAPAAQTTATPAAAEAKKPEPVKEVKKAEEPEEDVDMGGLFD</sequence>
<evidence type="ECO:0000313" key="5">
    <source>
        <dbReference type="EMBL" id="CAD8062335.1"/>
    </source>
</evidence>
<gene>
    <name evidence="5" type="ORF">PPRIM_AZ9-3.1.T0330085</name>
</gene>
<evidence type="ECO:0000256" key="1">
    <source>
        <dbReference type="ARBA" id="ARBA00005436"/>
    </source>
</evidence>
<keyword evidence="6" id="KW-1185">Reference proteome</keyword>
<dbReference type="GO" id="GO:0030295">
    <property type="term" value="F:protein kinase activator activity"/>
    <property type="evidence" value="ECO:0007669"/>
    <property type="project" value="TreeGrafter"/>
</dbReference>
<name>A0A8S1L7Y2_PARPR</name>